<comment type="caution">
    <text evidence="1">The sequence shown here is derived from an EMBL/GenBank/DDBJ whole genome shotgun (WGS) entry which is preliminary data.</text>
</comment>
<reference evidence="1 2" key="1">
    <citation type="journal article" date="2015" name="Plant Cell">
        <title>Oil accumulation by the oleaginous diatom Fistulifera solaris as revealed by the genome and transcriptome.</title>
        <authorList>
            <person name="Tanaka T."/>
            <person name="Maeda Y."/>
            <person name="Veluchamy A."/>
            <person name="Tanaka M."/>
            <person name="Abida H."/>
            <person name="Marechal E."/>
            <person name="Bowler C."/>
            <person name="Muto M."/>
            <person name="Sunaga Y."/>
            <person name="Tanaka M."/>
            <person name="Yoshino T."/>
            <person name="Taniguchi T."/>
            <person name="Fukuda Y."/>
            <person name="Nemoto M."/>
            <person name="Matsumoto M."/>
            <person name="Wong P.S."/>
            <person name="Aburatani S."/>
            <person name="Fujibuchi W."/>
        </authorList>
    </citation>
    <scope>NUCLEOTIDE SEQUENCE [LARGE SCALE GENOMIC DNA]</scope>
    <source>
        <strain evidence="1 2">JPCC DA0580</strain>
    </source>
</reference>
<keyword evidence="2" id="KW-1185">Reference proteome</keyword>
<proteinExistence type="predicted"/>
<evidence type="ECO:0000313" key="2">
    <source>
        <dbReference type="Proteomes" id="UP000198406"/>
    </source>
</evidence>
<accession>A0A1Z5K278</accession>
<dbReference type="Proteomes" id="UP000198406">
    <property type="component" value="Unassembled WGS sequence"/>
</dbReference>
<protein>
    <submittedName>
        <fullName evidence="1">Uncharacterized protein</fullName>
    </submittedName>
</protein>
<sequence>MKEFELLFDSIAKTRIVILLSHLNDFVTYFVTTRPYPIHLTFIATHMDGEVLVTSMQERATPFGSLEFHGILPLKKALQEICRNLHWFEHLHFSDFPGDLVMKLVSSNVPSIGFDIDRDTETLDLSTVNIVSSKIHIISSSREFPTKFMLSFLHRVTELDQLECFEFNRTEGRPVPDDVKKALLGAVAASKKLTKLTLSGSDESPMWDGLVEDLFSVLEKHEAFRTFRITPYPTTLDPQFAWLKQLYKRNRYIDVTDSSGDKLEADDEVDLLLGLNRFFRGSKNLKKEATITRLSFVGAALAHSAACDLPRAGQLLMHHVDLLCEILHENEQIGEA</sequence>
<dbReference type="AlphaFoldDB" id="A0A1Z5K278"/>
<name>A0A1Z5K278_FISSO</name>
<dbReference type="InParanoid" id="A0A1Z5K278"/>
<gene>
    <name evidence="1" type="ORF">FisN_12Hh073</name>
</gene>
<evidence type="ECO:0000313" key="1">
    <source>
        <dbReference type="EMBL" id="GAX20226.1"/>
    </source>
</evidence>
<dbReference type="EMBL" id="BDSP01000144">
    <property type="protein sequence ID" value="GAX20226.1"/>
    <property type="molecule type" value="Genomic_DNA"/>
</dbReference>
<organism evidence="1 2">
    <name type="scientific">Fistulifera solaris</name>
    <name type="common">Oleaginous diatom</name>
    <dbReference type="NCBI Taxonomy" id="1519565"/>
    <lineage>
        <taxon>Eukaryota</taxon>
        <taxon>Sar</taxon>
        <taxon>Stramenopiles</taxon>
        <taxon>Ochrophyta</taxon>
        <taxon>Bacillariophyta</taxon>
        <taxon>Bacillariophyceae</taxon>
        <taxon>Bacillariophycidae</taxon>
        <taxon>Naviculales</taxon>
        <taxon>Naviculaceae</taxon>
        <taxon>Fistulifera</taxon>
    </lineage>
</organism>